<comment type="similarity">
    <text evidence="1">Belongs to the peptidase M20 family.</text>
</comment>
<evidence type="ECO:0000256" key="1">
    <source>
        <dbReference type="ARBA" id="ARBA00006153"/>
    </source>
</evidence>
<proteinExistence type="inferred from homology"/>
<reference evidence="6" key="1">
    <citation type="submission" date="2017-09" db="EMBL/GenBank/DDBJ databases">
        <authorList>
            <person name="Cho G.-S."/>
            <person name="Oguntoyinbo F.A."/>
            <person name="Cnockaert M."/>
            <person name="Kabisch J."/>
            <person name="Neve H."/>
            <person name="Bockelmann W."/>
            <person name="Wenning M."/>
            <person name="Franz C.M."/>
            <person name="Vandamme P."/>
        </authorList>
    </citation>
    <scope>NUCLEOTIDE SEQUENCE [LARGE SCALE GENOMIC DNA]</scope>
    <source>
        <strain evidence="6">MBT G8648</strain>
    </source>
</reference>
<evidence type="ECO:0000256" key="2">
    <source>
        <dbReference type="ARBA" id="ARBA00022801"/>
    </source>
</evidence>
<gene>
    <name evidence="5" type="ORF">CPA45_13885</name>
</gene>
<keyword evidence="3" id="KW-0479">Metal-binding</keyword>
<dbReference type="Gene3D" id="3.30.70.360">
    <property type="match status" value="1"/>
</dbReference>
<comment type="caution">
    <text evidence="5">The sequence shown here is derived from an EMBL/GenBank/DDBJ whole genome shotgun (WGS) entry which is preliminary data.</text>
</comment>
<dbReference type="InterPro" id="IPR036264">
    <property type="entry name" value="Bact_exopeptidase_dim_dom"/>
</dbReference>
<comment type="cofactor">
    <cofactor evidence="3">
        <name>Zn(2+)</name>
        <dbReference type="ChEBI" id="CHEBI:29105"/>
    </cofactor>
    <text evidence="3">Binds 2 Zn(2+) ions per subunit.</text>
</comment>
<evidence type="ECO:0000256" key="3">
    <source>
        <dbReference type="PIRSR" id="PIRSR001235-1"/>
    </source>
</evidence>
<dbReference type="InterPro" id="IPR010158">
    <property type="entry name" value="Amidase_Cbmase"/>
</dbReference>
<dbReference type="InterPro" id="IPR011650">
    <property type="entry name" value="Peptidase_M20_dimer"/>
</dbReference>
<feature type="binding site" evidence="3">
    <location>
        <position position="89"/>
    </location>
    <ligand>
        <name>Zn(2+)</name>
        <dbReference type="ChEBI" id="CHEBI:29105"/>
        <label>1</label>
    </ligand>
</feature>
<dbReference type="PIRSF" id="PIRSF001235">
    <property type="entry name" value="Amidase_carbamoylase"/>
    <property type="match status" value="1"/>
</dbReference>
<dbReference type="Proteomes" id="UP000218677">
    <property type="component" value="Unassembled WGS sequence"/>
</dbReference>
<dbReference type="PANTHER" id="PTHR32494:SF5">
    <property type="entry name" value="ALLANTOATE AMIDOHYDROLASE"/>
    <property type="match status" value="1"/>
</dbReference>
<feature type="binding site" evidence="3">
    <location>
        <position position="135"/>
    </location>
    <ligand>
        <name>Zn(2+)</name>
        <dbReference type="ChEBI" id="CHEBI:29105"/>
        <label>2</label>
    </ligand>
</feature>
<evidence type="ECO:0000313" key="5">
    <source>
        <dbReference type="EMBL" id="PCF95152.1"/>
    </source>
</evidence>
<dbReference type="Pfam" id="PF01546">
    <property type="entry name" value="Peptidase_M20"/>
    <property type="match status" value="1"/>
</dbReference>
<dbReference type="RefSeq" id="WP_096652417.1">
    <property type="nucleotide sequence ID" value="NZ_NWUX01000012.1"/>
</dbReference>
<feature type="binding site" evidence="3">
    <location>
        <position position="391"/>
    </location>
    <ligand>
        <name>Zn(2+)</name>
        <dbReference type="ChEBI" id="CHEBI:29105"/>
        <label>2</label>
    </ligand>
</feature>
<dbReference type="SUPFAM" id="SSF55031">
    <property type="entry name" value="Bacterial exopeptidase dimerisation domain"/>
    <property type="match status" value="1"/>
</dbReference>
<evidence type="ECO:0000313" key="6">
    <source>
        <dbReference type="Proteomes" id="UP000218677"/>
    </source>
</evidence>
<accession>A0A2A4HJR8</accession>
<evidence type="ECO:0000259" key="4">
    <source>
        <dbReference type="Pfam" id="PF07687"/>
    </source>
</evidence>
<dbReference type="Gene3D" id="3.40.630.10">
    <property type="entry name" value="Zn peptidases"/>
    <property type="match status" value="1"/>
</dbReference>
<feature type="binding site" evidence="3">
    <location>
        <position position="201"/>
    </location>
    <ligand>
        <name>Zn(2+)</name>
        <dbReference type="ChEBI" id="CHEBI:29105"/>
        <label>1</label>
    </ligand>
</feature>
<dbReference type="SUPFAM" id="SSF53187">
    <property type="entry name" value="Zn-dependent exopeptidases"/>
    <property type="match status" value="1"/>
</dbReference>
<keyword evidence="6" id="KW-1185">Reference proteome</keyword>
<dbReference type="CDD" id="cd03884">
    <property type="entry name" value="M20_bAS"/>
    <property type="match status" value="1"/>
</dbReference>
<sequence length="428" mass="46110">MHTTSSSLAGAVDGERFWADLEAQARIGALSPRGIRRLALDDQDNRARLWLMAQGEALGCSAHYDAMGNVFLRREGQEPTLAPLLIGSHLDSQPSAGAYDGTLGVVAGLAVLRTLSEQGIAHRRPVEVVSWTNEEGARFAPGASGSSWFAGQRGAETVLSAQDDEGITFQAALADCLALLEAHGARFRSAPVVPHAFLELHIEQGPVLEEQGAPVCVVTGIQGVHWYEVEVDGQANHAGTTPEASRRDAFMGAHALVGALKAAVATHDDQVRFTIGKFALSPNSVNTIPQRARFTIDLRHPDPTVLEALDTTFRQVAQREWSGCTARLEATSRVAPVAFDDALVAILDEAVKAHWPQAPRLVSGAFHDAIHLAHLCPTAMLFTPCRAGISHHPDEHIERADAEVAVRTLMHAVQQLIMTRSDRDDPDH</sequence>
<dbReference type="PANTHER" id="PTHR32494">
    <property type="entry name" value="ALLANTOATE DEIMINASE-RELATED"/>
    <property type="match status" value="1"/>
</dbReference>
<keyword evidence="3" id="KW-0862">Zinc</keyword>
<name>A0A2A4HJR8_9GAMM</name>
<dbReference type="OrthoDB" id="9808195at2"/>
<feature type="binding site" evidence="3">
    <location>
        <position position="100"/>
    </location>
    <ligand>
        <name>Zn(2+)</name>
        <dbReference type="ChEBI" id="CHEBI:29105"/>
        <label>2</label>
    </ligand>
</feature>
<dbReference type="AlphaFoldDB" id="A0A2A4HJR8"/>
<organism evidence="5 6">
    <name type="scientific">Vreelandella nigrificans</name>
    <dbReference type="NCBI Taxonomy" id="2042704"/>
    <lineage>
        <taxon>Bacteria</taxon>
        <taxon>Pseudomonadati</taxon>
        <taxon>Pseudomonadota</taxon>
        <taxon>Gammaproteobacteria</taxon>
        <taxon>Oceanospirillales</taxon>
        <taxon>Halomonadaceae</taxon>
        <taxon>Vreelandella</taxon>
    </lineage>
</organism>
<dbReference type="Pfam" id="PF07687">
    <property type="entry name" value="M20_dimer"/>
    <property type="match status" value="1"/>
</dbReference>
<dbReference type="EMBL" id="NWUX01000012">
    <property type="protein sequence ID" value="PCF95152.1"/>
    <property type="molecule type" value="Genomic_DNA"/>
</dbReference>
<dbReference type="NCBIfam" id="TIGR01879">
    <property type="entry name" value="hydantase"/>
    <property type="match status" value="1"/>
</dbReference>
<keyword evidence="2 5" id="KW-0378">Hydrolase</keyword>
<feature type="domain" description="Peptidase M20 dimerisation" evidence="4">
    <location>
        <begin position="220"/>
        <end position="320"/>
    </location>
</feature>
<protein>
    <submittedName>
        <fullName evidence="5">Zn-dependent hydrolase</fullName>
    </submittedName>
</protein>
<dbReference type="InterPro" id="IPR002933">
    <property type="entry name" value="Peptidase_M20"/>
</dbReference>
<dbReference type="GO" id="GO:0016813">
    <property type="term" value="F:hydrolase activity, acting on carbon-nitrogen (but not peptide) bonds, in linear amidines"/>
    <property type="evidence" value="ECO:0007669"/>
    <property type="project" value="InterPro"/>
</dbReference>
<feature type="binding site" evidence="3">
    <location>
        <position position="100"/>
    </location>
    <ligand>
        <name>Zn(2+)</name>
        <dbReference type="ChEBI" id="CHEBI:29105"/>
        <label>1</label>
    </ligand>
</feature>
<dbReference type="GO" id="GO:0046872">
    <property type="term" value="F:metal ion binding"/>
    <property type="evidence" value="ECO:0007669"/>
    <property type="project" value="UniProtKB-KW"/>
</dbReference>